<keyword evidence="2" id="KW-1185">Reference proteome</keyword>
<name>A0ACC4E1L0_PURLI</name>
<proteinExistence type="predicted"/>
<evidence type="ECO:0000313" key="1">
    <source>
        <dbReference type="EMBL" id="KAL3961541.1"/>
    </source>
</evidence>
<comment type="caution">
    <text evidence="1">The sequence shown here is derived from an EMBL/GenBank/DDBJ whole genome shotgun (WGS) entry which is preliminary data.</text>
</comment>
<evidence type="ECO:0000313" key="2">
    <source>
        <dbReference type="Proteomes" id="UP001638806"/>
    </source>
</evidence>
<dbReference type="Proteomes" id="UP001638806">
    <property type="component" value="Unassembled WGS sequence"/>
</dbReference>
<accession>A0ACC4E1L0</accession>
<reference evidence="1" key="1">
    <citation type="submission" date="2024-12" db="EMBL/GenBank/DDBJ databases">
        <title>Comparative genomics and development of molecular markers within Purpureocillium lilacinum and among Purpureocillium species.</title>
        <authorList>
            <person name="Yeh Z.-Y."/>
            <person name="Ni N.-T."/>
            <person name="Lo P.-H."/>
            <person name="Mushyakhwo K."/>
            <person name="Lin C.-F."/>
            <person name="Nai Y.-S."/>
        </authorList>
    </citation>
    <scope>NUCLEOTIDE SEQUENCE</scope>
    <source>
        <strain evidence="1">NCHU-NPUST-175</strain>
    </source>
</reference>
<gene>
    <name evidence="1" type="ORF">ACCO45_003064</name>
</gene>
<dbReference type="EMBL" id="JBGNUJ010000003">
    <property type="protein sequence ID" value="KAL3961541.1"/>
    <property type="molecule type" value="Genomic_DNA"/>
</dbReference>
<protein>
    <submittedName>
        <fullName evidence="1">Uncharacterized protein</fullName>
    </submittedName>
</protein>
<sequence length="84" mass="9025">MPTQFRRCSWGHVDMHMVVTIALEYLALALDTETACLGLGDSALQSKASVLTRPGHQSLMDDDLQDVGPGICLALSGLRGIAER</sequence>
<organism evidence="1 2">
    <name type="scientific">Purpureocillium lilacinum</name>
    <name type="common">Paecilomyces lilacinus</name>
    <dbReference type="NCBI Taxonomy" id="33203"/>
    <lineage>
        <taxon>Eukaryota</taxon>
        <taxon>Fungi</taxon>
        <taxon>Dikarya</taxon>
        <taxon>Ascomycota</taxon>
        <taxon>Pezizomycotina</taxon>
        <taxon>Sordariomycetes</taxon>
        <taxon>Hypocreomycetidae</taxon>
        <taxon>Hypocreales</taxon>
        <taxon>Ophiocordycipitaceae</taxon>
        <taxon>Purpureocillium</taxon>
    </lineage>
</organism>